<feature type="region of interest" description="Disordered" evidence="1">
    <location>
        <begin position="1"/>
        <end position="23"/>
    </location>
</feature>
<gene>
    <name evidence="2" type="ORF">AVDCRST_MAG04-46</name>
</gene>
<feature type="compositionally biased region" description="Low complexity" evidence="1">
    <location>
        <begin position="9"/>
        <end position="21"/>
    </location>
</feature>
<evidence type="ECO:0000256" key="1">
    <source>
        <dbReference type="SAM" id="MobiDB-lite"/>
    </source>
</evidence>
<organism evidence="2">
    <name type="scientific">uncultured Acetobacteraceae bacterium</name>
    <dbReference type="NCBI Taxonomy" id="169975"/>
    <lineage>
        <taxon>Bacteria</taxon>
        <taxon>Pseudomonadati</taxon>
        <taxon>Pseudomonadota</taxon>
        <taxon>Alphaproteobacteria</taxon>
        <taxon>Acetobacterales</taxon>
        <taxon>Acetobacteraceae</taxon>
        <taxon>environmental samples</taxon>
    </lineage>
</organism>
<proteinExistence type="predicted"/>
<dbReference type="AlphaFoldDB" id="A0A6J4H1B1"/>
<accession>A0A6J4H1B1</accession>
<protein>
    <submittedName>
        <fullName evidence="2">Uncharacterized protein</fullName>
    </submittedName>
</protein>
<reference evidence="2" key="1">
    <citation type="submission" date="2020-02" db="EMBL/GenBank/DDBJ databases">
        <authorList>
            <person name="Meier V. D."/>
        </authorList>
    </citation>
    <scope>NUCLEOTIDE SEQUENCE</scope>
    <source>
        <strain evidence="2">AVDCRST_MAG04</strain>
    </source>
</reference>
<evidence type="ECO:0000313" key="2">
    <source>
        <dbReference type="EMBL" id="CAA9209775.1"/>
    </source>
</evidence>
<dbReference type="EMBL" id="CADCTL010000002">
    <property type="protein sequence ID" value="CAA9209775.1"/>
    <property type="molecule type" value="Genomic_DNA"/>
</dbReference>
<name>A0A6J4H1B1_9PROT</name>
<sequence>MGQRRRDAAPAAPAIASGGAALPTSPPCATAGALADAAATGARVARVLPLTGPRAWRGRGGTAAP</sequence>